<dbReference type="PANTHER" id="PTHR33910:SF1">
    <property type="entry name" value="PROTEIN TRANSLOCASE SUBUNIT SECE"/>
    <property type="match status" value="1"/>
</dbReference>
<dbReference type="Pfam" id="PF00584">
    <property type="entry name" value="SecE"/>
    <property type="match status" value="1"/>
</dbReference>
<comment type="subunit">
    <text evidence="9">Component of the Sec protein translocase complex. Heterotrimer consisting of SecY, SecE and SecG subunits. The heterotrimers can form oligomers, although 1 heterotrimer is thought to be able to translocate proteins. Interacts with the ribosome. Interacts with SecDF, and other proteins may be involved. Interacts with SecA.</text>
</comment>
<dbReference type="HAMAP" id="MF_00422">
    <property type="entry name" value="SecE"/>
    <property type="match status" value="1"/>
</dbReference>
<keyword evidence="7 9" id="KW-0811">Translocation</keyword>
<comment type="function">
    <text evidence="9">Essential subunit of the Sec protein translocation channel SecYEG. Clamps together the 2 halves of SecY. May contact the channel plug during translocation.</text>
</comment>
<dbReference type="GO" id="GO:0005886">
    <property type="term" value="C:plasma membrane"/>
    <property type="evidence" value="ECO:0007669"/>
    <property type="project" value="UniProtKB-UniRule"/>
</dbReference>
<evidence type="ECO:0000256" key="9">
    <source>
        <dbReference type="HAMAP-Rule" id="MF_00422"/>
    </source>
</evidence>
<evidence type="ECO:0000256" key="7">
    <source>
        <dbReference type="ARBA" id="ARBA00023010"/>
    </source>
</evidence>
<evidence type="ECO:0000256" key="8">
    <source>
        <dbReference type="ARBA" id="ARBA00023136"/>
    </source>
</evidence>
<dbReference type="Proteomes" id="UP000199397">
    <property type="component" value="Unassembled WGS sequence"/>
</dbReference>
<comment type="similarity">
    <text evidence="9">Belongs to the SecE/SEC61-gamma family.</text>
</comment>
<evidence type="ECO:0000313" key="11">
    <source>
        <dbReference type="Proteomes" id="UP000199397"/>
    </source>
</evidence>
<proteinExistence type="inferred from homology"/>
<reference evidence="10 11" key="1">
    <citation type="submission" date="2016-10" db="EMBL/GenBank/DDBJ databases">
        <authorList>
            <person name="de Groot N.N."/>
        </authorList>
    </citation>
    <scope>NUCLEOTIDE SEQUENCE [LARGE SCALE GENOMIC DNA]</scope>
    <source>
        <strain evidence="10 11">DSM 21228</strain>
    </source>
</reference>
<dbReference type="NCBIfam" id="TIGR00964">
    <property type="entry name" value="secE_bact"/>
    <property type="match status" value="1"/>
</dbReference>
<keyword evidence="5 9" id="KW-0653">Protein transport</keyword>
<dbReference type="InterPro" id="IPR001901">
    <property type="entry name" value="Translocase_SecE/Sec61-g"/>
</dbReference>
<feature type="transmembrane region" description="Helical" evidence="9">
    <location>
        <begin position="12"/>
        <end position="34"/>
    </location>
</feature>
<dbReference type="InterPro" id="IPR038379">
    <property type="entry name" value="SecE_sf"/>
</dbReference>
<keyword evidence="3 9" id="KW-1003">Cell membrane</keyword>
<dbReference type="RefSeq" id="WP_093064436.1">
    <property type="nucleotide sequence ID" value="NZ_FNQP01000001.1"/>
</dbReference>
<dbReference type="Gene3D" id="1.20.5.1030">
    <property type="entry name" value="Preprotein translocase secy subunit"/>
    <property type="match status" value="1"/>
</dbReference>
<dbReference type="PANTHER" id="PTHR33910">
    <property type="entry name" value="PROTEIN TRANSLOCASE SUBUNIT SECE"/>
    <property type="match status" value="1"/>
</dbReference>
<accession>A0A1H3VNP9</accession>
<dbReference type="GO" id="GO:0043952">
    <property type="term" value="P:protein transport by the Sec complex"/>
    <property type="evidence" value="ECO:0007669"/>
    <property type="project" value="UniProtKB-UniRule"/>
</dbReference>
<evidence type="ECO:0000256" key="2">
    <source>
        <dbReference type="ARBA" id="ARBA00022448"/>
    </source>
</evidence>
<dbReference type="EMBL" id="FNQP01000001">
    <property type="protein sequence ID" value="SDZ76369.1"/>
    <property type="molecule type" value="Genomic_DNA"/>
</dbReference>
<dbReference type="AlphaFoldDB" id="A0A1H3VNP9"/>
<dbReference type="GO" id="GO:0009306">
    <property type="term" value="P:protein secretion"/>
    <property type="evidence" value="ECO:0007669"/>
    <property type="project" value="UniProtKB-UniRule"/>
</dbReference>
<keyword evidence="2 9" id="KW-0813">Transport</keyword>
<dbReference type="GO" id="GO:0065002">
    <property type="term" value="P:intracellular protein transmembrane transport"/>
    <property type="evidence" value="ECO:0007669"/>
    <property type="project" value="UniProtKB-UniRule"/>
</dbReference>
<feature type="transmembrane region" description="Helical" evidence="9">
    <location>
        <begin position="93"/>
        <end position="114"/>
    </location>
</feature>
<evidence type="ECO:0000256" key="1">
    <source>
        <dbReference type="ARBA" id="ARBA00004370"/>
    </source>
</evidence>
<dbReference type="STRING" id="525918.SAMN05660964_00183"/>
<evidence type="ECO:0000256" key="5">
    <source>
        <dbReference type="ARBA" id="ARBA00022927"/>
    </source>
</evidence>
<keyword evidence="4 9" id="KW-0812">Transmembrane</keyword>
<evidence type="ECO:0000256" key="4">
    <source>
        <dbReference type="ARBA" id="ARBA00022692"/>
    </source>
</evidence>
<comment type="caution">
    <text evidence="9">Lacks conserved residue(s) required for the propagation of feature annotation.</text>
</comment>
<dbReference type="OrthoDB" id="9806365at2"/>
<sequence length="131" mass="14124">MSLHTEEQGSSLDTVKLIVAVTLLLAGIVGFYYFESWQGQPVSVLFRVLGLLVVVGAGVAVALSSLSGKRLLSFMKDSRLEVRKMVWPTRAETLQTTLMVMVIVIILSIFLWGVDSLLGWGVKSLLGGGGV</sequence>
<dbReference type="GO" id="GO:0006605">
    <property type="term" value="P:protein targeting"/>
    <property type="evidence" value="ECO:0007669"/>
    <property type="project" value="UniProtKB-UniRule"/>
</dbReference>
<evidence type="ECO:0000256" key="6">
    <source>
        <dbReference type="ARBA" id="ARBA00022989"/>
    </source>
</evidence>
<comment type="subcellular location">
    <subcellularLocation>
        <location evidence="1">Membrane</location>
    </subcellularLocation>
</comment>
<keyword evidence="6 9" id="KW-1133">Transmembrane helix</keyword>
<feature type="transmembrane region" description="Helical" evidence="9">
    <location>
        <begin position="46"/>
        <end position="72"/>
    </location>
</feature>
<evidence type="ECO:0000256" key="3">
    <source>
        <dbReference type="ARBA" id="ARBA00022475"/>
    </source>
</evidence>
<dbReference type="NCBIfam" id="NF004371">
    <property type="entry name" value="PRK05740.1-1"/>
    <property type="match status" value="1"/>
</dbReference>
<keyword evidence="8 9" id="KW-0472">Membrane</keyword>
<organism evidence="10 11">
    <name type="scientific">Thiothrix caldifontis</name>
    <dbReference type="NCBI Taxonomy" id="525918"/>
    <lineage>
        <taxon>Bacteria</taxon>
        <taxon>Pseudomonadati</taxon>
        <taxon>Pseudomonadota</taxon>
        <taxon>Gammaproteobacteria</taxon>
        <taxon>Thiotrichales</taxon>
        <taxon>Thiotrichaceae</taxon>
        <taxon>Thiothrix</taxon>
    </lineage>
</organism>
<gene>
    <name evidence="9" type="primary">secE</name>
    <name evidence="10" type="ORF">SAMN05660964_00183</name>
</gene>
<evidence type="ECO:0000313" key="10">
    <source>
        <dbReference type="EMBL" id="SDZ76369.1"/>
    </source>
</evidence>
<dbReference type="GO" id="GO:0008320">
    <property type="term" value="F:protein transmembrane transporter activity"/>
    <property type="evidence" value="ECO:0007669"/>
    <property type="project" value="UniProtKB-UniRule"/>
</dbReference>
<protein>
    <recommendedName>
        <fullName evidence="9">Protein translocase subunit SecE</fullName>
    </recommendedName>
</protein>
<dbReference type="InterPro" id="IPR005807">
    <property type="entry name" value="SecE_bac"/>
</dbReference>
<dbReference type="PRINTS" id="PR01650">
    <property type="entry name" value="SECETRNLCASE"/>
</dbReference>
<name>A0A1H3VNP9_9GAMM</name>
<keyword evidence="11" id="KW-1185">Reference proteome</keyword>